<name>E4Q7C4_CALH1</name>
<dbReference type="SMR" id="E4Q7C4"/>
<dbReference type="GO" id="GO:0046872">
    <property type="term" value="F:metal ion binding"/>
    <property type="evidence" value="ECO:0007669"/>
    <property type="project" value="UniProtKB-KW"/>
</dbReference>
<sequence>MMKNFIRSSSKGSALIIVIVFFTVLLLLVAGTMELALTSLIHSKETINKTQTSTAADSAMEYILFYISKAIAQAKRLTYAQFFDSTGRLIYTGDSFENDYLNTFNSYIADFFENRGNRIGIDMKLADNSSVQVSNVSELILLARQSCEYISNISFSRSGNSYILEVEALDSTTKTKRVERCVFTIPSPFEKVEIVSNSSSPDTLLPYLLAWDSNIFDFTTYGLFSSDKIIFNNNITVTTRNMYSSSDITLRSDNNRPGDYTIKADNIIVKNGSFIFGGNNKVVVNNLMYTKNGITFNGNNNRLESNSLLFSDGTISLSGKDEIVANALFCDTLDIRNGSSNLVTINEFAYFNKLNIWTDKMVLKSNSKLFGGDIEIRNDGILSADVGTVVYANNLDIIGSSATIDAPDTVLYCNNLKIDGEVKLNVKKIVCSGTITISNLNSGTNIRVSDKIECRSIPQNIPSGIRNLFVQNPNVNFQIPYPTIPAIIEEIKKNTFPTNWIRLDNIVEDKKDINGANYYSLVSTGQNSNDINEIFNKNKPNNPHSNVQIFVITKSGINVPPDQNHLDGVLIANGSLQFNGGNLNIEYVRMPQPLIDYLLSKNIIKIENVQPPVISNPTVTFLPRDVNLFIIARHFVVK</sequence>
<keyword evidence="3" id="KW-0862">Zinc</keyword>
<reference evidence="3" key="3">
    <citation type="journal article" date="2019" name="Appl. Environ. Microbiol.">
        <title>Comparative Biochemical and Structural Analysis of Novel Cellulose Binding Proteins (Tapirins) from Extremely Thermophilic &lt;i&gt;Caldicellulosiruptor&lt;/i&gt; Species.</title>
        <authorList>
            <person name="Lee L.L."/>
            <person name="Hart W.S."/>
            <person name="Lunin V.V."/>
            <person name="Alahuhta M."/>
            <person name="Bomble Y.J."/>
            <person name="Himmel M.E."/>
            <person name="Blumer-Schuette S.E."/>
            <person name="Adams M.W.W."/>
            <person name="Kelly R.M."/>
        </authorList>
    </citation>
    <scope>X-RAY CRYSTALLOGRAPHY (1.75 ANGSTROMS) OF 37-638 IN COMPLEX WITH ZN(2+)</scope>
</reference>
<dbReference type="PDBsum" id="6N2C"/>
<dbReference type="EMBL" id="CP002219">
    <property type="protein sequence ID" value="ADQ06637.1"/>
    <property type="molecule type" value="Genomic_DNA"/>
</dbReference>
<organism evidence="1 2">
    <name type="scientific">Caldicellulosiruptor hydrothermalis (strain DSM 18901 / VKM B-2411 / 108)</name>
    <dbReference type="NCBI Taxonomy" id="632292"/>
    <lineage>
        <taxon>Bacteria</taxon>
        <taxon>Bacillati</taxon>
        <taxon>Bacillota</taxon>
        <taxon>Bacillota incertae sedis</taxon>
        <taxon>Caldicellulosiruptorales</taxon>
        <taxon>Caldicellulosiruptoraceae</taxon>
        <taxon>Caldicellulosiruptor</taxon>
    </lineage>
</organism>
<evidence type="ECO:0000313" key="2">
    <source>
        <dbReference type="Proteomes" id="UP000006890"/>
    </source>
</evidence>
<dbReference type="KEGG" id="chd:Calhy_0908"/>
<keyword evidence="3" id="KW-0002">3D-structure</keyword>
<reference key="1">
    <citation type="submission" date="2010-09" db="EMBL/GenBank/DDBJ databases">
        <title>Complete sequence of Caldicellulosiruptor hydrothermalis 108.</title>
        <authorList>
            <consortium name="US DOE Joint Genome Institute"/>
            <person name="Lucas S."/>
            <person name="Copeland A."/>
            <person name="Lapidus A."/>
            <person name="Cheng J.-F."/>
            <person name="Bruce D."/>
            <person name="Goodwin L."/>
            <person name="Pitluck S."/>
            <person name="Davenport K."/>
            <person name="Detter J.C."/>
            <person name="Han C."/>
            <person name="Tapia R."/>
            <person name="Land M."/>
            <person name="Hauser L."/>
            <person name="Chang Y.-J."/>
            <person name="Jeffries C."/>
            <person name="Kyrpides N."/>
            <person name="Ivanova N."/>
            <person name="Mikhailova N."/>
            <person name="Blumer-Schuette S.E."/>
            <person name="Kelly R.M."/>
            <person name="Woyke T."/>
        </authorList>
    </citation>
    <scope>NUCLEOTIDE SEQUENCE</scope>
    <source>
        <strain>108</strain>
    </source>
</reference>
<keyword evidence="2" id="KW-1185">Reference proteome</keyword>
<keyword evidence="3" id="KW-0479">Metal-binding</keyword>
<feature type="binding site" evidence="3">
    <location>
        <position position="586"/>
    </location>
    <ligand>
        <name>Zn(2+)</name>
        <dbReference type="ChEBI" id="CHEBI:29105"/>
    </ligand>
</feature>
<protein>
    <submittedName>
        <fullName evidence="1">Uncharacterized protein</fullName>
    </submittedName>
</protein>
<evidence type="ECO:0000313" key="1">
    <source>
        <dbReference type="EMBL" id="ADQ06637.1"/>
    </source>
</evidence>
<dbReference type="PDB" id="6N2C">
    <property type="method" value="X-ray"/>
    <property type="resolution" value="1.75 A"/>
    <property type="chains" value="A/B=37-638"/>
</dbReference>
<evidence type="ECO:0007829" key="3">
    <source>
        <dbReference type="PDB" id="6N2C"/>
    </source>
</evidence>
<proteinExistence type="evidence at protein level"/>
<dbReference type="AlphaFoldDB" id="E4Q7C4"/>
<dbReference type="STRING" id="632292.Calhy_0908"/>
<dbReference type="HOGENOM" id="CLU_428779_0_0_9"/>
<dbReference type="CDD" id="cd20786">
    <property type="entry name" value="tapirin_C"/>
    <property type="match status" value="1"/>
</dbReference>
<accession>E4Q7C4</accession>
<feature type="binding site" evidence="3">
    <location>
        <position position="565"/>
    </location>
    <ligand>
        <name>Zn(2+)</name>
        <dbReference type="ChEBI" id="CHEBI:29105"/>
    </ligand>
</feature>
<feature type="binding site" evidence="3">
    <location>
        <position position="567"/>
    </location>
    <ligand>
        <name>Zn(2+)</name>
        <dbReference type="ChEBI" id="CHEBI:29105"/>
    </ligand>
</feature>
<dbReference type="Proteomes" id="UP000006890">
    <property type="component" value="Chromosome"/>
</dbReference>
<gene>
    <name evidence="1" type="ordered locus">Calhy_0908</name>
</gene>
<reference evidence="1 2" key="2">
    <citation type="journal article" date="2011" name="J. Bacteriol.">
        <title>Complete genome sequences for the anaerobic, extremely thermophilic plant biomass-degrading bacteria Caldicellulosiruptor hydrothermalis, Caldicellulosiruptor kristjanssonii, Caldicellulosiruptor kronotskyensis, Caldicellulosiruptor owensenis, and Caldicellulosiruptor lactoaceticus.</title>
        <authorList>
            <person name="Blumer-Schuette S.E."/>
            <person name="Ozdemir I."/>
            <person name="Mistry D."/>
            <person name="Lucas S."/>
            <person name="Lapidus A."/>
            <person name="Cheng J.F."/>
            <person name="Goodwin L.A."/>
            <person name="Pitluck S."/>
            <person name="Land M.L."/>
            <person name="Hauser L.J."/>
            <person name="Woyke T."/>
            <person name="Mikhailova N."/>
            <person name="Pati A."/>
            <person name="Kyrpides N.C."/>
            <person name="Ivanova N."/>
            <person name="Detter J.C."/>
            <person name="Walston-Davenport K."/>
            <person name="Han S."/>
            <person name="Adams M.W."/>
            <person name="Kelly R.M."/>
        </authorList>
    </citation>
    <scope>NUCLEOTIDE SEQUENCE [LARGE SCALE GENOMIC DNA]</scope>
    <source>
        <strain evidence="2">DSM 18901 / VKM B-2411 / 108</strain>
    </source>
</reference>